<comment type="caution">
    <text evidence="1">The sequence shown here is derived from an EMBL/GenBank/DDBJ whole genome shotgun (WGS) entry which is preliminary data.</text>
</comment>
<accession>A0ABP9F7V7</accession>
<evidence type="ECO:0000313" key="1">
    <source>
        <dbReference type="EMBL" id="GAA4895557.1"/>
    </source>
</evidence>
<sequence>MFDPVPALAERIVTAEHLLSIHRGDRDGARSRMSASFHGSSGGTVSFQVDGQVVR</sequence>
<evidence type="ECO:0000313" key="2">
    <source>
        <dbReference type="Proteomes" id="UP001500457"/>
    </source>
</evidence>
<reference evidence="2" key="1">
    <citation type="journal article" date="2019" name="Int. J. Syst. Evol. Microbiol.">
        <title>The Global Catalogue of Microorganisms (GCM) 10K type strain sequencing project: providing services to taxonomists for standard genome sequencing and annotation.</title>
        <authorList>
            <consortium name="The Broad Institute Genomics Platform"/>
            <consortium name="The Broad Institute Genome Sequencing Center for Infectious Disease"/>
            <person name="Wu L."/>
            <person name="Ma J."/>
        </authorList>
    </citation>
    <scope>NUCLEOTIDE SEQUENCE [LARGE SCALE GENOMIC DNA]</scope>
    <source>
        <strain evidence="2">JCM 17983</strain>
    </source>
</reference>
<dbReference type="EMBL" id="BAABHQ010000028">
    <property type="protein sequence ID" value="GAA4895557.1"/>
    <property type="molecule type" value="Genomic_DNA"/>
</dbReference>
<dbReference type="Proteomes" id="UP001500457">
    <property type="component" value="Unassembled WGS sequence"/>
</dbReference>
<keyword evidence="2" id="KW-1185">Reference proteome</keyword>
<protein>
    <submittedName>
        <fullName evidence="1">Uncharacterized protein</fullName>
    </submittedName>
</protein>
<organism evidence="1 2">
    <name type="scientific">Actinomycetospora straminea</name>
    <dbReference type="NCBI Taxonomy" id="663607"/>
    <lineage>
        <taxon>Bacteria</taxon>
        <taxon>Bacillati</taxon>
        <taxon>Actinomycetota</taxon>
        <taxon>Actinomycetes</taxon>
        <taxon>Pseudonocardiales</taxon>
        <taxon>Pseudonocardiaceae</taxon>
        <taxon>Actinomycetospora</taxon>
    </lineage>
</organism>
<gene>
    <name evidence="1" type="ORF">GCM10023203_57340</name>
</gene>
<dbReference type="RefSeq" id="WP_274235264.1">
    <property type="nucleotide sequence ID" value="NZ_BAABHQ010000028.1"/>
</dbReference>
<proteinExistence type="predicted"/>
<name>A0ABP9F7V7_9PSEU</name>